<dbReference type="Pfam" id="PF00480">
    <property type="entry name" value="ROK"/>
    <property type="match status" value="1"/>
</dbReference>
<dbReference type="PANTHER" id="PTHR18964:SF149">
    <property type="entry name" value="BIFUNCTIONAL UDP-N-ACETYLGLUCOSAMINE 2-EPIMERASE_N-ACETYLMANNOSAMINE KINASE"/>
    <property type="match status" value="1"/>
</dbReference>
<reference evidence="3" key="1">
    <citation type="submission" date="2009-12" db="EMBL/GenBank/DDBJ databases">
        <title>Complete sequence of Treponema azotonutricium strain ZAS-9.</title>
        <authorList>
            <person name="Tetu S.G."/>
            <person name="Matson E."/>
            <person name="Ren Q."/>
            <person name="Seshadri R."/>
            <person name="Elbourne L."/>
            <person name="Hassan K.A."/>
            <person name="Durkin A."/>
            <person name="Radune D."/>
            <person name="Mohamoud Y."/>
            <person name="Shay R."/>
            <person name="Jin S."/>
            <person name="Zhang X."/>
            <person name="Lucey K."/>
            <person name="Ballor N.R."/>
            <person name="Ottesen E."/>
            <person name="Rosenthal R."/>
            <person name="Allen A."/>
            <person name="Leadbetter J.R."/>
            <person name="Paulsen I.T."/>
        </authorList>
    </citation>
    <scope>NUCLEOTIDE SEQUENCE [LARGE SCALE GENOMIC DNA]</scope>
    <source>
        <strain evidence="3">ATCC BAA-888 / DSM 13862 / ZAS-9</strain>
    </source>
</reference>
<dbReference type="InterPro" id="IPR036390">
    <property type="entry name" value="WH_DNA-bd_sf"/>
</dbReference>
<gene>
    <name evidence="2" type="ordered locus">TREAZ_2891</name>
</gene>
<protein>
    <submittedName>
        <fullName evidence="2">ROK domain protein</fullName>
    </submittedName>
</protein>
<dbReference type="EMBL" id="CP001841">
    <property type="protein sequence ID" value="AEF83232.1"/>
    <property type="molecule type" value="Genomic_DNA"/>
</dbReference>
<dbReference type="Proteomes" id="UP000009222">
    <property type="component" value="Chromosome"/>
</dbReference>
<dbReference type="SUPFAM" id="SSF53067">
    <property type="entry name" value="Actin-like ATPase domain"/>
    <property type="match status" value="1"/>
</dbReference>
<accession>F5YCC2</accession>
<name>F5YCC2_LEAAZ</name>
<dbReference type="PROSITE" id="PS01125">
    <property type="entry name" value="ROK"/>
    <property type="match status" value="1"/>
</dbReference>
<dbReference type="Gene3D" id="1.10.10.10">
    <property type="entry name" value="Winged helix-like DNA-binding domain superfamily/Winged helix DNA-binding domain"/>
    <property type="match status" value="1"/>
</dbReference>
<dbReference type="RefSeq" id="WP_015712650.1">
    <property type="nucleotide sequence ID" value="NC_015577.1"/>
</dbReference>
<dbReference type="InterPro" id="IPR049874">
    <property type="entry name" value="ROK_cs"/>
</dbReference>
<dbReference type="InterPro" id="IPR000600">
    <property type="entry name" value="ROK"/>
</dbReference>
<organism evidence="2 3">
    <name type="scientific">Leadbettera azotonutricia (strain ATCC BAA-888 / DSM 13862 / ZAS-9)</name>
    <name type="common">Treponema azotonutricium</name>
    <dbReference type="NCBI Taxonomy" id="545695"/>
    <lineage>
        <taxon>Bacteria</taxon>
        <taxon>Pseudomonadati</taxon>
        <taxon>Spirochaetota</taxon>
        <taxon>Spirochaetia</taxon>
        <taxon>Spirochaetales</taxon>
        <taxon>Breznakiellaceae</taxon>
        <taxon>Leadbettera</taxon>
    </lineage>
</organism>
<dbReference type="KEGG" id="taz:TREAZ_2891"/>
<dbReference type="AlphaFoldDB" id="F5YCC2"/>
<evidence type="ECO:0000256" key="1">
    <source>
        <dbReference type="ARBA" id="ARBA00006479"/>
    </source>
</evidence>
<evidence type="ECO:0000313" key="2">
    <source>
        <dbReference type="EMBL" id="AEF83232.1"/>
    </source>
</evidence>
<dbReference type="InterPro" id="IPR043129">
    <property type="entry name" value="ATPase_NBD"/>
</dbReference>
<dbReference type="eggNOG" id="COG1940">
    <property type="taxonomic scope" value="Bacteria"/>
</dbReference>
<evidence type="ECO:0000313" key="3">
    <source>
        <dbReference type="Proteomes" id="UP000009222"/>
    </source>
</evidence>
<dbReference type="HOGENOM" id="CLU_036604_13_5_12"/>
<reference evidence="2 3" key="2">
    <citation type="journal article" date="2011" name="ISME J.">
        <title>RNA-seq reveals cooperative metabolic interactions between two termite-gut spirochete species in co-culture.</title>
        <authorList>
            <person name="Rosenthal A.Z."/>
            <person name="Matson E.G."/>
            <person name="Eldar A."/>
            <person name="Leadbetter J.R."/>
        </authorList>
    </citation>
    <scope>NUCLEOTIDE SEQUENCE [LARGE SCALE GENOMIC DNA]</scope>
    <source>
        <strain evidence="3">ATCC BAA-888 / DSM 13862 / ZAS-9</strain>
    </source>
</reference>
<dbReference type="SUPFAM" id="SSF46785">
    <property type="entry name" value="Winged helix' DNA-binding domain"/>
    <property type="match status" value="1"/>
</dbReference>
<dbReference type="PANTHER" id="PTHR18964">
    <property type="entry name" value="ROK (REPRESSOR, ORF, KINASE) FAMILY"/>
    <property type="match status" value="1"/>
</dbReference>
<sequence>MPYDKKLNQFQIAQTNKYNVFRCISREGPINRSAIAKRLELSIPTVMAIVDDLFEKKTVRSEGKVESGVGKQPEILAIEPEAFYSIGVDIGRSTVRIIVNNAAGKQTASMKEPTGDPFPEKEFITHVKKLMLKFVKKLKIDPARILGAGMAMPGLIEKGTGKLIVAPDFGWKDIPLQDWLQAGVPYPVLVKNSTHALAVNESQALGTDEIQTTFCVNLGYGIGAAIITGETLNDGAGGISGELGHCVVDRDGPLCKCGNRGCLEAVSSGEAIARQAQTIISHHARSKIAELCGGNASLIDTKMVFEAARKGDEPALKIINYAAVNIGIGVSMAVNILDPDRVVICGGLMCGDSTFLDKIKASMEEHLVTKANRSVILTAGTMDEYSTAIGASRALTNALWARRTLPI</sequence>
<dbReference type="InterPro" id="IPR036388">
    <property type="entry name" value="WH-like_DNA-bd_sf"/>
</dbReference>
<comment type="similarity">
    <text evidence="1">Belongs to the ROK (NagC/XylR) family.</text>
</comment>
<dbReference type="Gene3D" id="3.30.420.40">
    <property type="match status" value="2"/>
</dbReference>
<keyword evidence="3" id="KW-1185">Reference proteome</keyword>
<dbReference type="OrthoDB" id="369851at2"/>
<dbReference type="InParanoid" id="F5YCC2"/>
<proteinExistence type="inferred from homology"/>
<dbReference type="STRING" id="545695.TREAZ_2891"/>